<dbReference type="InterPro" id="IPR011042">
    <property type="entry name" value="6-blade_b-propeller_TolB-like"/>
</dbReference>
<name>A0ABW4II14_9SPHI</name>
<sequence length="1098" mass="123712">MDIVSLKAIKFIKLQPLFVRYNMNIFLRPLLLIFLSSGAFAQWNVEKPSGPNKTVNFSTDEGTWMNLDVSPDGKFIVFDLLGDIYKMPITGGDAELLAGGMAWEVQPRFSPDGKLISYTSDKDGADNIWVMNADGSGKRAITKENFRLLNNAVWTPDGQYLIARKHFTGHRSLGAGELWMYHISGGFEGVQLTKRKNDQQDLGEPFVAKNGKEVYFSEDVSAGPYFQYNKDPNGEIYQIKKLNLEDNSIEVVAGGSGGAVRPQVSPDGKLLAYVKRIRLKSSLIVQNLETAEEFVLYDDLSRDQQETWAIFGVYPNFNWLPDNKTIVFYSKGKIYKIDIQMQMPQEIPFKANVKQTITDALRFNQQVFGNEFDAKMIRQLVTSPDQKKIAFNAAGYIYVKNLPDGKPERLTTETDWEFDPCFSPDGNSIVFTTWNDELKGSVVKIDLISKKIDKLTPQGGFYYTPVFNNKGDQIVYRKGTGNDVLGFTFSKNPGIYIIPSAGGDPKLISKEGIKPQFNKADNRIFYQTSLEGDKVLKSCDLSGGNIKNHYRSKYGTDFILSPDNKWLAFNELYNIYLTPFSSNSNNQELSSSSKAFPIRKITRDAGNYIHWNKDSKALHWTLGSKYFTKEVRDAFNFADNSKEKSASDTVGLEIGLRLKSDFPEGKIALKGATIVTMKGDEIIENGTILIERNKIIAIGKDAEIQIPEDAVVFPCYGKTILPGFIDVHAHLRTSPDGITPQQDWSYYANLAYGVTTAHDPSSNTEMAFSQSEMIKAGRLVGPRVYSTGTILYGADGDFKSVINNLDDARSHLRRMQAVGAFSIKSYNQPRREQRQQIIQAARELKMLVMPEGGSTFFTNMNMIADGHTGIEHNIPVVPVYKDVAQFWNGSKTGYTPTLIVSYGSQFGENYWYDRTNVWENQKLLNFTPRNIIDMRARRRTTSEYRDYGHIDVSHAVNYIADGGTKVNLGSHGQLQGLGAHWELWMLGQGRMKPHDILKVATINGAEYLGMDKEIGSLEKGKLADLIVLNEDPLQDIRNTEDIKYVMVNGRIYDAESMNELGNQTKPAGKFWWQYNNAENYLDNNQNTETWTFTTPDCD</sequence>
<accession>A0ABW4II14</accession>
<evidence type="ECO:0000256" key="1">
    <source>
        <dbReference type="ARBA" id="ARBA00009820"/>
    </source>
</evidence>
<evidence type="ECO:0000313" key="3">
    <source>
        <dbReference type="EMBL" id="MFD1631775.1"/>
    </source>
</evidence>
<organism evidence="3 4">
    <name type="scientific">Pseudopedobacter beijingensis</name>
    <dbReference type="NCBI Taxonomy" id="1207056"/>
    <lineage>
        <taxon>Bacteria</taxon>
        <taxon>Pseudomonadati</taxon>
        <taxon>Bacteroidota</taxon>
        <taxon>Sphingobacteriia</taxon>
        <taxon>Sphingobacteriales</taxon>
        <taxon>Sphingobacteriaceae</taxon>
        <taxon>Pseudopedobacter</taxon>
    </lineage>
</organism>
<feature type="domain" description="Amidohydrolase-related" evidence="2">
    <location>
        <begin position="719"/>
        <end position="1051"/>
    </location>
</feature>
<dbReference type="SUPFAM" id="SSF82171">
    <property type="entry name" value="DPP6 N-terminal domain-like"/>
    <property type="match status" value="2"/>
</dbReference>
<dbReference type="SUPFAM" id="SSF51556">
    <property type="entry name" value="Metallo-dependent hydrolases"/>
    <property type="match status" value="1"/>
</dbReference>
<dbReference type="InterPro" id="IPR011059">
    <property type="entry name" value="Metal-dep_hydrolase_composite"/>
</dbReference>
<protein>
    <submittedName>
        <fullName evidence="3">Amidohydrolase family protein</fullName>
    </submittedName>
</protein>
<comment type="similarity">
    <text evidence="1">Belongs to the TolB family.</text>
</comment>
<dbReference type="InterPro" id="IPR011659">
    <property type="entry name" value="WD40"/>
</dbReference>
<dbReference type="Gene3D" id="2.30.40.10">
    <property type="entry name" value="Urease, subunit C, domain 1"/>
    <property type="match status" value="2"/>
</dbReference>
<keyword evidence="4" id="KW-1185">Reference proteome</keyword>
<comment type="caution">
    <text evidence="3">The sequence shown here is derived from an EMBL/GenBank/DDBJ whole genome shotgun (WGS) entry which is preliminary data.</text>
</comment>
<dbReference type="RefSeq" id="WP_379664141.1">
    <property type="nucleotide sequence ID" value="NZ_JBHUDG010000050.1"/>
</dbReference>
<dbReference type="Gene3D" id="3.20.20.140">
    <property type="entry name" value="Metal-dependent hydrolases"/>
    <property type="match status" value="2"/>
</dbReference>
<gene>
    <name evidence="3" type="ORF">ACFSAH_18015</name>
</gene>
<dbReference type="InterPro" id="IPR006680">
    <property type="entry name" value="Amidohydro-rel"/>
</dbReference>
<proteinExistence type="inferred from homology"/>
<dbReference type="Pfam" id="PF01979">
    <property type="entry name" value="Amidohydro_1"/>
    <property type="match status" value="1"/>
</dbReference>
<reference evidence="4" key="1">
    <citation type="journal article" date="2019" name="Int. J. Syst. Evol. Microbiol.">
        <title>The Global Catalogue of Microorganisms (GCM) 10K type strain sequencing project: providing services to taxonomists for standard genome sequencing and annotation.</title>
        <authorList>
            <consortium name="The Broad Institute Genomics Platform"/>
            <consortium name="The Broad Institute Genome Sequencing Center for Infectious Disease"/>
            <person name="Wu L."/>
            <person name="Ma J."/>
        </authorList>
    </citation>
    <scope>NUCLEOTIDE SEQUENCE [LARGE SCALE GENOMIC DNA]</scope>
    <source>
        <strain evidence="4">CCUG 53762</strain>
    </source>
</reference>
<dbReference type="PANTHER" id="PTHR36842">
    <property type="entry name" value="PROTEIN TOLB HOMOLOG"/>
    <property type="match status" value="1"/>
</dbReference>
<dbReference type="InterPro" id="IPR032466">
    <property type="entry name" value="Metal_Hydrolase"/>
</dbReference>
<dbReference type="SUPFAM" id="SSF51338">
    <property type="entry name" value="Composite domain of metallo-dependent hydrolases"/>
    <property type="match status" value="1"/>
</dbReference>
<dbReference type="Pfam" id="PF07676">
    <property type="entry name" value="PD40"/>
    <property type="match status" value="2"/>
</dbReference>
<evidence type="ECO:0000259" key="2">
    <source>
        <dbReference type="Pfam" id="PF01979"/>
    </source>
</evidence>
<dbReference type="Proteomes" id="UP001597118">
    <property type="component" value="Unassembled WGS sequence"/>
</dbReference>
<dbReference type="EMBL" id="JBHUDG010000050">
    <property type="protein sequence ID" value="MFD1631775.1"/>
    <property type="molecule type" value="Genomic_DNA"/>
</dbReference>
<dbReference type="Gene3D" id="2.120.10.30">
    <property type="entry name" value="TolB, C-terminal domain"/>
    <property type="match status" value="3"/>
</dbReference>
<dbReference type="PANTHER" id="PTHR36842:SF1">
    <property type="entry name" value="PROTEIN TOLB"/>
    <property type="match status" value="1"/>
</dbReference>
<evidence type="ECO:0000313" key="4">
    <source>
        <dbReference type="Proteomes" id="UP001597118"/>
    </source>
</evidence>